<dbReference type="InterPro" id="IPR010982">
    <property type="entry name" value="Lambda_DNA-bd_dom_sf"/>
</dbReference>
<sequence>MLEVTRKYHTEDVREAHFMGPAEKIKKLAQAAKSLGLADISDSVPWRDAFPEFDDESIPSVTLRGARRKENLTQKQLAERTRIPQSHISEMENGKRPIGKERAKRLGRVLNISYRVFL</sequence>
<reference evidence="3" key="1">
    <citation type="journal article" date="2014" name="Front. Microbiol.">
        <title>High frequency of phylogenetically diverse reductive dehalogenase-homologous genes in deep subseafloor sedimentary metagenomes.</title>
        <authorList>
            <person name="Kawai M."/>
            <person name="Futagami T."/>
            <person name="Toyoda A."/>
            <person name="Takaki Y."/>
            <person name="Nishi S."/>
            <person name="Hori S."/>
            <person name="Arai W."/>
            <person name="Tsubouchi T."/>
            <person name="Morono Y."/>
            <person name="Uchiyama I."/>
            <person name="Ito T."/>
            <person name="Fujiyama A."/>
            <person name="Inagaki F."/>
            <person name="Takami H."/>
        </authorList>
    </citation>
    <scope>NUCLEOTIDE SEQUENCE</scope>
    <source>
        <strain evidence="3">Expedition CK06-06</strain>
    </source>
</reference>
<dbReference type="EMBL" id="BARV01022212">
    <property type="protein sequence ID" value="GAI18703.1"/>
    <property type="molecule type" value="Genomic_DNA"/>
</dbReference>
<feature type="region of interest" description="Disordered" evidence="1">
    <location>
        <begin position="75"/>
        <end position="100"/>
    </location>
</feature>
<evidence type="ECO:0000259" key="2">
    <source>
        <dbReference type="PROSITE" id="PS50943"/>
    </source>
</evidence>
<dbReference type="PROSITE" id="PS50943">
    <property type="entry name" value="HTH_CROC1"/>
    <property type="match status" value="1"/>
</dbReference>
<gene>
    <name evidence="3" type="ORF">S06H3_36641</name>
</gene>
<dbReference type="CDD" id="cd00093">
    <property type="entry name" value="HTH_XRE"/>
    <property type="match status" value="1"/>
</dbReference>
<dbReference type="SUPFAM" id="SSF47413">
    <property type="entry name" value="lambda repressor-like DNA-binding domains"/>
    <property type="match status" value="1"/>
</dbReference>
<dbReference type="Pfam" id="PF01381">
    <property type="entry name" value="HTH_3"/>
    <property type="match status" value="1"/>
</dbReference>
<proteinExistence type="predicted"/>
<name>X1LHW4_9ZZZZ</name>
<evidence type="ECO:0000313" key="3">
    <source>
        <dbReference type="EMBL" id="GAI18703.1"/>
    </source>
</evidence>
<accession>X1LHW4</accession>
<evidence type="ECO:0000256" key="1">
    <source>
        <dbReference type="SAM" id="MobiDB-lite"/>
    </source>
</evidence>
<dbReference type="AlphaFoldDB" id="X1LHW4"/>
<feature type="domain" description="HTH cro/C1-type" evidence="2">
    <location>
        <begin position="63"/>
        <end position="117"/>
    </location>
</feature>
<dbReference type="SMART" id="SM00530">
    <property type="entry name" value="HTH_XRE"/>
    <property type="match status" value="1"/>
</dbReference>
<organism evidence="3">
    <name type="scientific">marine sediment metagenome</name>
    <dbReference type="NCBI Taxonomy" id="412755"/>
    <lineage>
        <taxon>unclassified sequences</taxon>
        <taxon>metagenomes</taxon>
        <taxon>ecological metagenomes</taxon>
    </lineage>
</organism>
<dbReference type="GO" id="GO:0003677">
    <property type="term" value="F:DNA binding"/>
    <property type="evidence" value="ECO:0007669"/>
    <property type="project" value="InterPro"/>
</dbReference>
<dbReference type="Gene3D" id="1.10.260.40">
    <property type="entry name" value="lambda repressor-like DNA-binding domains"/>
    <property type="match status" value="1"/>
</dbReference>
<feature type="compositionally biased region" description="Basic and acidic residues" evidence="1">
    <location>
        <begin position="89"/>
        <end position="100"/>
    </location>
</feature>
<comment type="caution">
    <text evidence="3">The sequence shown here is derived from an EMBL/GenBank/DDBJ whole genome shotgun (WGS) entry which is preliminary data.</text>
</comment>
<dbReference type="InterPro" id="IPR001387">
    <property type="entry name" value="Cro/C1-type_HTH"/>
</dbReference>
<protein>
    <recommendedName>
        <fullName evidence="2">HTH cro/C1-type domain-containing protein</fullName>
    </recommendedName>
</protein>